<accession>A0ABW6CW45</accession>
<feature type="transmembrane region" description="Helical" evidence="1">
    <location>
        <begin position="291"/>
        <end position="318"/>
    </location>
</feature>
<feature type="transmembrane region" description="Helical" evidence="1">
    <location>
        <begin position="86"/>
        <end position="104"/>
    </location>
</feature>
<organism evidence="2 3">
    <name type="scientific">Aquirufa echingensis</name>
    <dbReference type="NCBI Taxonomy" id="3096516"/>
    <lineage>
        <taxon>Bacteria</taxon>
        <taxon>Pseudomonadati</taxon>
        <taxon>Bacteroidota</taxon>
        <taxon>Cytophagia</taxon>
        <taxon>Cytophagales</taxon>
        <taxon>Flectobacillaceae</taxon>
        <taxon>Aquirufa</taxon>
    </lineage>
</organism>
<dbReference type="Pfam" id="PF12412">
    <property type="entry name" value="DUF3667"/>
    <property type="match status" value="1"/>
</dbReference>
<keyword evidence="1" id="KW-0472">Membrane</keyword>
<comment type="caution">
    <text evidence="2">The sequence shown here is derived from an EMBL/GenBank/DDBJ whole genome shotgun (WGS) entry which is preliminary data.</text>
</comment>
<keyword evidence="1" id="KW-0812">Transmembrane</keyword>
<dbReference type="RefSeq" id="WP_377974930.1">
    <property type="nucleotide sequence ID" value="NZ_JBBKYA010000002.1"/>
</dbReference>
<feature type="transmembrane region" description="Helical" evidence="1">
    <location>
        <begin position="199"/>
        <end position="217"/>
    </location>
</feature>
<reference evidence="2 3" key="1">
    <citation type="submission" date="2024-03" db="EMBL/GenBank/DDBJ databases">
        <title>Aquirufa genome sequencing.</title>
        <authorList>
            <person name="Pitt A."/>
            <person name="Hahn M.W."/>
        </authorList>
    </citation>
    <scope>NUCLEOTIDE SEQUENCE [LARGE SCALE GENOMIC DNA]</scope>
    <source>
        <strain evidence="2 3">PLAD-142S6K</strain>
    </source>
</reference>
<sequence>MSHTSLRQEQTCLNCGQKVHDRFCSYCGQENREPHESFWSLLIHFVEDIFHYDGKLFTTIKQLFLKPGFLSSEYLRGKRTVYLHPIRFYLFTSAFFFISLFYVFHPLEKRLSHEPENSSKKELSYPVIAFKNGFMQDQKANPKTFEDYKKLQDKLPEAKRDSEFEQKLVKQVYAIGNEYKNSEDLLEALVDTMLHKMSTLLFIALPLLAFILQLLFIRRKGFYYMHHGIFILHMATSYFITLFFVEVVGIVKLLTSWAVVGQISGWLIFAWFVYYLFAFKRFYQLTWPKAMIYYAFAVLMQQILLAFIFIGLLIFSFFSL</sequence>
<dbReference type="InterPro" id="IPR022134">
    <property type="entry name" value="DUF3667"/>
</dbReference>
<feature type="transmembrane region" description="Helical" evidence="1">
    <location>
        <begin position="229"/>
        <end position="251"/>
    </location>
</feature>
<proteinExistence type="predicted"/>
<keyword evidence="3" id="KW-1185">Reference proteome</keyword>
<evidence type="ECO:0000313" key="2">
    <source>
        <dbReference type="EMBL" id="MFD3275167.1"/>
    </source>
</evidence>
<protein>
    <submittedName>
        <fullName evidence="2">DUF3667 domain-containing protein</fullName>
    </submittedName>
</protein>
<keyword evidence="1" id="KW-1133">Transmembrane helix</keyword>
<name>A0ABW6CW45_9BACT</name>
<dbReference type="Proteomes" id="UP001598114">
    <property type="component" value="Unassembled WGS sequence"/>
</dbReference>
<dbReference type="EMBL" id="JBBKYA010000002">
    <property type="protein sequence ID" value="MFD3275167.1"/>
    <property type="molecule type" value="Genomic_DNA"/>
</dbReference>
<gene>
    <name evidence="2" type="ORF">SKC38_02885</name>
</gene>
<evidence type="ECO:0000313" key="3">
    <source>
        <dbReference type="Proteomes" id="UP001598114"/>
    </source>
</evidence>
<feature type="transmembrane region" description="Helical" evidence="1">
    <location>
        <begin position="257"/>
        <end position="279"/>
    </location>
</feature>
<evidence type="ECO:0000256" key="1">
    <source>
        <dbReference type="SAM" id="Phobius"/>
    </source>
</evidence>